<proteinExistence type="predicted"/>
<dbReference type="Proteomes" id="UP001341840">
    <property type="component" value="Unassembled WGS sequence"/>
</dbReference>
<name>A0ABU6ZTJ0_9FABA</name>
<gene>
    <name evidence="1" type="ORF">PIB30_092659</name>
</gene>
<comment type="caution">
    <text evidence="1">The sequence shown here is derived from an EMBL/GenBank/DDBJ whole genome shotgun (WGS) entry which is preliminary data.</text>
</comment>
<protein>
    <submittedName>
        <fullName evidence="1">Uncharacterized protein</fullName>
    </submittedName>
</protein>
<keyword evidence="2" id="KW-1185">Reference proteome</keyword>
<sequence>MQHDLLRELASIQSDQEPIEQRKRLAIDLTQSGKNCPNWLIGQNQPGILSRMLSFLSLRGTQQQQEQKQVSACIMFISTDETFTANWYEMKEHTQLALAITLHFTSFIRLWTFSRRYSGVKNFGVLSGPSNAQPKFESFCGSQSMEAFLKKKRSLIAIALWQIWNARNQLIFEGKTTHSSEITLVARNAMEEFWR</sequence>
<reference evidence="1 2" key="1">
    <citation type="journal article" date="2023" name="Plants (Basel)">
        <title>Bridging the Gap: Combining Genomics and Transcriptomics Approaches to Understand Stylosanthes scabra, an Orphan Legume from the Brazilian Caatinga.</title>
        <authorList>
            <person name="Ferreira-Neto J.R.C."/>
            <person name="da Silva M.D."/>
            <person name="Binneck E."/>
            <person name="de Melo N.F."/>
            <person name="da Silva R.H."/>
            <person name="de Melo A.L.T.M."/>
            <person name="Pandolfi V."/>
            <person name="Bustamante F.O."/>
            <person name="Brasileiro-Vidal A.C."/>
            <person name="Benko-Iseppon A.M."/>
        </authorList>
    </citation>
    <scope>NUCLEOTIDE SEQUENCE [LARGE SCALE GENOMIC DNA]</scope>
    <source>
        <tissue evidence="1">Leaves</tissue>
    </source>
</reference>
<accession>A0ABU6ZTJ0</accession>
<organism evidence="1 2">
    <name type="scientific">Stylosanthes scabra</name>
    <dbReference type="NCBI Taxonomy" id="79078"/>
    <lineage>
        <taxon>Eukaryota</taxon>
        <taxon>Viridiplantae</taxon>
        <taxon>Streptophyta</taxon>
        <taxon>Embryophyta</taxon>
        <taxon>Tracheophyta</taxon>
        <taxon>Spermatophyta</taxon>
        <taxon>Magnoliopsida</taxon>
        <taxon>eudicotyledons</taxon>
        <taxon>Gunneridae</taxon>
        <taxon>Pentapetalae</taxon>
        <taxon>rosids</taxon>
        <taxon>fabids</taxon>
        <taxon>Fabales</taxon>
        <taxon>Fabaceae</taxon>
        <taxon>Papilionoideae</taxon>
        <taxon>50 kb inversion clade</taxon>
        <taxon>dalbergioids sensu lato</taxon>
        <taxon>Dalbergieae</taxon>
        <taxon>Pterocarpus clade</taxon>
        <taxon>Stylosanthes</taxon>
    </lineage>
</organism>
<evidence type="ECO:0000313" key="1">
    <source>
        <dbReference type="EMBL" id="MED6225327.1"/>
    </source>
</evidence>
<evidence type="ECO:0000313" key="2">
    <source>
        <dbReference type="Proteomes" id="UP001341840"/>
    </source>
</evidence>
<dbReference type="EMBL" id="JASCZI010273787">
    <property type="protein sequence ID" value="MED6225327.1"/>
    <property type="molecule type" value="Genomic_DNA"/>
</dbReference>